<organism evidence="1 2">
    <name type="scientific">Aquibacillus salsiterrae</name>
    <dbReference type="NCBI Taxonomy" id="2950439"/>
    <lineage>
        <taxon>Bacteria</taxon>
        <taxon>Bacillati</taxon>
        <taxon>Bacillota</taxon>
        <taxon>Bacilli</taxon>
        <taxon>Bacillales</taxon>
        <taxon>Bacillaceae</taxon>
        <taxon>Aquibacillus</taxon>
    </lineage>
</organism>
<dbReference type="AlphaFoldDB" id="A0A9X3WDX0"/>
<evidence type="ECO:0000313" key="2">
    <source>
        <dbReference type="Proteomes" id="UP001145069"/>
    </source>
</evidence>
<gene>
    <name evidence="1" type="ORF">NC799_07065</name>
</gene>
<dbReference type="Proteomes" id="UP001145069">
    <property type="component" value="Unassembled WGS sequence"/>
</dbReference>
<accession>A0A9X3WDX0</accession>
<dbReference type="EMBL" id="JAMQKC010000004">
    <property type="protein sequence ID" value="MDC3416676.1"/>
    <property type="molecule type" value="Genomic_DNA"/>
</dbReference>
<reference evidence="1" key="1">
    <citation type="submission" date="2022-06" db="EMBL/GenBank/DDBJ databases">
        <title>Aquibacillus sp. a new bacterium isolated from soil saline samples.</title>
        <authorList>
            <person name="Galisteo C."/>
            <person name="De La Haba R."/>
            <person name="Sanchez-Porro C."/>
            <person name="Ventosa A."/>
        </authorList>
    </citation>
    <scope>NUCLEOTIDE SEQUENCE</scope>
    <source>
        <strain evidence="1">3ASR75-54</strain>
    </source>
</reference>
<dbReference type="PANTHER" id="PTHR35586">
    <property type="entry name" value="SLL1691 PROTEIN"/>
    <property type="match status" value="1"/>
</dbReference>
<dbReference type="RefSeq" id="WP_272445690.1">
    <property type="nucleotide sequence ID" value="NZ_JAMQKC010000004.1"/>
</dbReference>
<keyword evidence="2" id="KW-1185">Reference proteome</keyword>
<proteinExistence type="predicted"/>
<comment type="caution">
    <text evidence="1">The sequence shown here is derived from an EMBL/GenBank/DDBJ whole genome shotgun (WGS) entry which is preliminary data.</text>
</comment>
<dbReference type="PANTHER" id="PTHR35586:SF1">
    <property type="entry name" value="SLL1691 PROTEIN"/>
    <property type="match status" value="1"/>
</dbReference>
<sequence>MLTNIVLERPNDYRVIDHDGLWKKIIQELFEEFILFFIPDLAEELDFSKRPEFLEQELFKEIIQEKKGKQIADQIVKVYSKTGEEKWLIIHIEIEGSPRENFSKRMFRYFYHIYDKFNVDVVAMAVLTNNSNVLTKGEYHYALHGTSLTYQYNLFKISDYSEDELLNSDNPFAMAILAAKYVHETKDDVEKRYQFKIKLMKILSQKRKYPHEYNRMYISVLIYFIDYLLQIPLELTKKLREQLIEIKEGKEMVYINRDSMPISWGEFERIVKAEGREEGKAEGKLEGKKEGKRIVAKKLLEDGMSFEFVAKYTEIPMEELKKLVNIPN</sequence>
<protein>
    <recommendedName>
        <fullName evidence="3">Transposase (putative) YhgA-like domain-containing protein</fullName>
    </recommendedName>
</protein>
<name>A0A9X3WDX0_9BACI</name>
<evidence type="ECO:0000313" key="1">
    <source>
        <dbReference type="EMBL" id="MDC3416676.1"/>
    </source>
</evidence>
<evidence type="ECO:0008006" key="3">
    <source>
        <dbReference type="Google" id="ProtNLM"/>
    </source>
</evidence>